<sequence length="511" mass="57957">MPKWSGGVFNSEILEQLYSPSREDSDSDTTESIFDPRLTPESRTDCYRVFTKWYPTEHSRGSRFRTNRRGRQSTIDQPARVSAYISTASTNLGQHLERVAGAVSITPGSVTAPQSFLLPDATPGGKHSATLVGLTIAARLAPKTSVLDIYTTDKHIQNLLLKKLEDLENKDYLTTPTPSLWRTTVAALRDRQALTRINLDKTPTAEYTATTENAEIALRKPSPDQLDLYIPPHLRIKGLKLASLTQKTAYQAIRRVKIMKPRKYTKKHESLAQSAVRDMTGKMPRASEIWKAIRKPTIFRRPRQFLFYAMHNAYKLDWFFKHIDGAEDRVNCPRCNVPASLEHIVTACIGTHTKNIWTAVGKVFEQAGGKWPHINLGMILACAFDLYEDKALSRLFTILVSEISQQLWKIRCETVIGEKEWPAYPEVENRCTTILNKRLTYDRMMTNRTLYGSRANDIDLVRRTWKGIIVVDERSKEPEDWPKDMAVEVLVGIGDAHLSKLVAEDMPGNNG</sequence>
<evidence type="ECO:0000313" key="2">
    <source>
        <dbReference type="EMBL" id="KAL0573592.1"/>
    </source>
</evidence>
<evidence type="ECO:0000256" key="1">
    <source>
        <dbReference type="SAM" id="MobiDB-lite"/>
    </source>
</evidence>
<gene>
    <name evidence="2" type="ORF">V5O48_008369</name>
</gene>
<evidence type="ECO:0000313" key="3">
    <source>
        <dbReference type="Proteomes" id="UP001465976"/>
    </source>
</evidence>
<proteinExistence type="predicted"/>
<comment type="caution">
    <text evidence="2">The sequence shown here is derived from an EMBL/GenBank/DDBJ whole genome shotgun (WGS) entry which is preliminary data.</text>
</comment>
<dbReference type="EMBL" id="JBAHYK010000486">
    <property type="protein sequence ID" value="KAL0573592.1"/>
    <property type="molecule type" value="Genomic_DNA"/>
</dbReference>
<accession>A0ABR3FE45</accession>
<keyword evidence="3" id="KW-1185">Reference proteome</keyword>
<evidence type="ECO:0008006" key="4">
    <source>
        <dbReference type="Google" id="ProtNLM"/>
    </source>
</evidence>
<dbReference type="Proteomes" id="UP001465976">
    <property type="component" value="Unassembled WGS sequence"/>
</dbReference>
<organism evidence="2 3">
    <name type="scientific">Marasmius crinis-equi</name>
    <dbReference type="NCBI Taxonomy" id="585013"/>
    <lineage>
        <taxon>Eukaryota</taxon>
        <taxon>Fungi</taxon>
        <taxon>Dikarya</taxon>
        <taxon>Basidiomycota</taxon>
        <taxon>Agaricomycotina</taxon>
        <taxon>Agaricomycetes</taxon>
        <taxon>Agaricomycetidae</taxon>
        <taxon>Agaricales</taxon>
        <taxon>Marasmiineae</taxon>
        <taxon>Marasmiaceae</taxon>
        <taxon>Marasmius</taxon>
    </lineage>
</organism>
<feature type="region of interest" description="Disordered" evidence="1">
    <location>
        <begin position="18"/>
        <end position="38"/>
    </location>
</feature>
<reference evidence="2 3" key="1">
    <citation type="submission" date="2024-02" db="EMBL/GenBank/DDBJ databases">
        <title>A draft genome for the cacao thread blight pathogen Marasmius crinis-equi.</title>
        <authorList>
            <person name="Cohen S.P."/>
            <person name="Baruah I.K."/>
            <person name="Amoako-Attah I."/>
            <person name="Bukari Y."/>
            <person name="Meinhardt L.W."/>
            <person name="Bailey B.A."/>
        </authorList>
    </citation>
    <scope>NUCLEOTIDE SEQUENCE [LARGE SCALE GENOMIC DNA]</scope>
    <source>
        <strain evidence="2 3">GH-76</strain>
    </source>
</reference>
<protein>
    <recommendedName>
        <fullName evidence="4">Reverse transcriptase zinc-binding domain-containing protein</fullName>
    </recommendedName>
</protein>
<name>A0ABR3FE45_9AGAR</name>